<dbReference type="Proteomes" id="UP000821865">
    <property type="component" value="Chromosome 10"/>
</dbReference>
<dbReference type="EMBL" id="CM023479">
    <property type="protein sequence ID" value="KAH7974620.1"/>
    <property type="molecule type" value="Genomic_DNA"/>
</dbReference>
<gene>
    <name evidence="1" type="ORF">HPB49_017477</name>
</gene>
<evidence type="ECO:0000313" key="2">
    <source>
        <dbReference type="Proteomes" id="UP000821865"/>
    </source>
</evidence>
<accession>A0ACB8DQ16</accession>
<protein>
    <submittedName>
        <fullName evidence="1">Uncharacterized protein</fullName>
    </submittedName>
</protein>
<name>A0ACB8DQ16_DERSI</name>
<proteinExistence type="predicted"/>
<organism evidence="1 2">
    <name type="scientific">Dermacentor silvarum</name>
    <name type="common">Tick</name>
    <dbReference type="NCBI Taxonomy" id="543639"/>
    <lineage>
        <taxon>Eukaryota</taxon>
        <taxon>Metazoa</taxon>
        <taxon>Ecdysozoa</taxon>
        <taxon>Arthropoda</taxon>
        <taxon>Chelicerata</taxon>
        <taxon>Arachnida</taxon>
        <taxon>Acari</taxon>
        <taxon>Parasitiformes</taxon>
        <taxon>Ixodida</taxon>
        <taxon>Ixodoidea</taxon>
        <taxon>Ixodidae</taxon>
        <taxon>Rhipicephalinae</taxon>
        <taxon>Dermacentor</taxon>
    </lineage>
</organism>
<keyword evidence="2" id="KW-1185">Reference proteome</keyword>
<comment type="caution">
    <text evidence="1">The sequence shown here is derived from an EMBL/GenBank/DDBJ whole genome shotgun (WGS) entry which is preliminary data.</text>
</comment>
<reference evidence="1" key="1">
    <citation type="submission" date="2020-05" db="EMBL/GenBank/DDBJ databases">
        <title>Large-scale comparative analyses of tick genomes elucidate their genetic diversity and vector capacities.</title>
        <authorList>
            <person name="Jia N."/>
            <person name="Wang J."/>
            <person name="Shi W."/>
            <person name="Du L."/>
            <person name="Sun Y."/>
            <person name="Zhan W."/>
            <person name="Jiang J."/>
            <person name="Wang Q."/>
            <person name="Zhang B."/>
            <person name="Ji P."/>
            <person name="Sakyi L.B."/>
            <person name="Cui X."/>
            <person name="Yuan T."/>
            <person name="Jiang B."/>
            <person name="Yang W."/>
            <person name="Lam T.T.-Y."/>
            <person name="Chang Q."/>
            <person name="Ding S."/>
            <person name="Wang X."/>
            <person name="Zhu J."/>
            <person name="Ruan X."/>
            <person name="Zhao L."/>
            <person name="Wei J."/>
            <person name="Que T."/>
            <person name="Du C."/>
            <person name="Cheng J."/>
            <person name="Dai P."/>
            <person name="Han X."/>
            <person name="Huang E."/>
            <person name="Gao Y."/>
            <person name="Liu J."/>
            <person name="Shao H."/>
            <person name="Ye R."/>
            <person name="Li L."/>
            <person name="Wei W."/>
            <person name="Wang X."/>
            <person name="Wang C."/>
            <person name="Yang T."/>
            <person name="Huo Q."/>
            <person name="Li W."/>
            <person name="Guo W."/>
            <person name="Chen H."/>
            <person name="Zhou L."/>
            <person name="Ni X."/>
            <person name="Tian J."/>
            <person name="Zhou Y."/>
            <person name="Sheng Y."/>
            <person name="Liu T."/>
            <person name="Pan Y."/>
            <person name="Xia L."/>
            <person name="Li J."/>
            <person name="Zhao F."/>
            <person name="Cao W."/>
        </authorList>
    </citation>
    <scope>NUCLEOTIDE SEQUENCE</scope>
    <source>
        <strain evidence="1">Dsil-2018</strain>
    </source>
</reference>
<sequence length="136" mass="14231">MCEARERPLSLFASTFRLERVSLLNVSAPPKLQSSGFPAEVSLGDDTVATCLVKKGSSGPFKMAWHKDGDAVRVADRITVVTKASSVVLSIEGVQVADIGNYTCSAANEVGVDALTMSLVVTGEALPLTLSSKSTT</sequence>
<evidence type="ECO:0000313" key="1">
    <source>
        <dbReference type="EMBL" id="KAH7974620.1"/>
    </source>
</evidence>